<proteinExistence type="predicted"/>
<dbReference type="EMBL" id="FNUD01000002">
    <property type="protein sequence ID" value="SEE84979.1"/>
    <property type="molecule type" value="Genomic_DNA"/>
</dbReference>
<evidence type="ECO:0000313" key="5">
    <source>
        <dbReference type="EMBL" id="SEE84979.1"/>
    </source>
</evidence>
<dbReference type="Gene3D" id="3.30.70.940">
    <property type="entry name" value="NusG, N-terminal domain"/>
    <property type="match status" value="1"/>
</dbReference>
<evidence type="ECO:0000256" key="1">
    <source>
        <dbReference type="ARBA" id="ARBA00022814"/>
    </source>
</evidence>
<dbReference type="PANTHER" id="PTHR30265">
    <property type="entry name" value="RHO-INTERACTING TRANSCRIPTION TERMINATION FACTOR NUSG"/>
    <property type="match status" value="1"/>
</dbReference>
<dbReference type="InterPro" id="IPR010215">
    <property type="entry name" value="Transcription_antiterm_RfaH"/>
</dbReference>
<dbReference type="RefSeq" id="WP_193790160.1">
    <property type="nucleotide sequence ID" value="NZ_FNUD01000002.1"/>
</dbReference>
<dbReference type="NCBIfam" id="NF006534">
    <property type="entry name" value="PRK09014.1"/>
    <property type="match status" value="1"/>
</dbReference>
<dbReference type="PANTHER" id="PTHR30265:SF7">
    <property type="entry name" value="TRANSCRIPTION ANTITERMINATION PROTEIN RFAH"/>
    <property type="match status" value="1"/>
</dbReference>
<dbReference type="AlphaFoldDB" id="A0A1H5M687"/>
<dbReference type="GO" id="GO:0031564">
    <property type="term" value="P:transcription antitermination"/>
    <property type="evidence" value="ECO:0007669"/>
    <property type="project" value="UniProtKB-KW"/>
</dbReference>
<dbReference type="GO" id="GO:0005829">
    <property type="term" value="C:cytosol"/>
    <property type="evidence" value="ECO:0007669"/>
    <property type="project" value="TreeGrafter"/>
</dbReference>
<dbReference type="SUPFAM" id="SSF82679">
    <property type="entry name" value="N-utilization substance G protein NusG, N-terminal domain"/>
    <property type="match status" value="1"/>
</dbReference>
<dbReference type="SMART" id="SM00738">
    <property type="entry name" value="NGN"/>
    <property type="match status" value="1"/>
</dbReference>
<keyword evidence="1" id="KW-0889">Transcription antitermination</keyword>
<gene>
    <name evidence="5" type="ORF">SAMN04489800_2438</name>
</gene>
<feature type="domain" description="NusG-like N-terminal" evidence="4">
    <location>
        <begin position="17"/>
        <end position="115"/>
    </location>
</feature>
<keyword evidence="6" id="KW-1185">Reference proteome</keyword>
<dbReference type="InterPro" id="IPR043425">
    <property type="entry name" value="NusG-like"/>
</dbReference>
<keyword evidence="2" id="KW-0805">Transcription regulation</keyword>
<sequence length="175" mass="19879">MHITSSAVTQEPDESRSGDWYLVQCKPRQDERAEENLLRQGYECSRPACRRERLLRGQMQHVQESLFPGYLFIHMPQGANWAPLRSTRGVARIVAFGGRPLAVRHELVAQLQDRADIHIITTLSPGDKVTILDQGFAGIESIFMTMDGEERVILLINLMNRQQQISLPLASITNR</sequence>
<evidence type="ECO:0000256" key="3">
    <source>
        <dbReference type="ARBA" id="ARBA00023163"/>
    </source>
</evidence>
<evidence type="ECO:0000259" key="4">
    <source>
        <dbReference type="SMART" id="SM00738"/>
    </source>
</evidence>
<dbReference type="Proteomes" id="UP000183613">
    <property type="component" value="Unassembled WGS sequence"/>
</dbReference>
<keyword evidence="3" id="KW-0804">Transcription</keyword>
<dbReference type="GO" id="GO:0006354">
    <property type="term" value="P:DNA-templated transcription elongation"/>
    <property type="evidence" value="ECO:0007669"/>
    <property type="project" value="InterPro"/>
</dbReference>
<protein>
    <submittedName>
        <fullName evidence="5">Transcriptional antiterminator RfaH</fullName>
    </submittedName>
</protein>
<evidence type="ECO:0000313" key="6">
    <source>
        <dbReference type="Proteomes" id="UP000183613"/>
    </source>
</evidence>
<dbReference type="InterPro" id="IPR006645">
    <property type="entry name" value="NGN-like_dom"/>
</dbReference>
<dbReference type="Pfam" id="PF02357">
    <property type="entry name" value="NusG"/>
    <property type="match status" value="1"/>
</dbReference>
<dbReference type="NCBIfam" id="TIGR01955">
    <property type="entry name" value="RfaH"/>
    <property type="match status" value="1"/>
</dbReference>
<name>A0A1H5M687_PSEDM</name>
<reference evidence="5" key="1">
    <citation type="submission" date="2016-10" db="EMBL/GenBank/DDBJ databases">
        <authorList>
            <person name="Varghese N."/>
            <person name="Submissions S."/>
        </authorList>
    </citation>
    <scope>NUCLEOTIDE SEQUENCE [LARGE SCALE GENOMIC DNA]</scope>
    <source>
        <strain evidence="5">LMG 25555</strain>
    </source>
</reference>
<dbReference type="InterPro" id="IPR036735">
    <property type="entry name" value="NGN_dom_sf"/>
</dbReference>
<evidence type="ECO:0000256" key="2">
    <source>
        <dbReference type="ARBA" id="ARBA00023015"/>
    </source>
</evidence>
<accession>A0A1H5M687</accession>
<comment type="caution">
    <text evidence="5">The sequence shown here is derived from an EMBL/GenBank/DDBJ whole genome shotgun (WGS) entry which is preliminary data.</text>
</comment>
<organism evidence="5 6">
    <name type="scientific">Pseudomonas deceptionensis</name>
    <dbReference type="NCBI Taxonomy" id="882211"/>
    <lineage>
        <taxon>Bacteria</taxon>
        <taxon>Pseudomonadati</taxon>
        <taxon>Pseudomonadota</taxon>
        <taxon>Gammaproteobacteria</taxon>
        <taxon>Pseudomonadales</taxon>
        <taxon>Pseudomonadaceae</taxon>
        <taxon>Pseudomonas</taxon>
    </lineage>
</organism>
<dbReference type="CDD" id="cd09892">
    <property type="entry name" value="NGN_SP_RfaH"/>
    <property type="match status" value="1"/>
</dbReference>